<dbReference type="AlphaFoldDB" id="A0A7W9CX26"/>
<dbReference type="InterPro" id="IPR001305">
    <property type="entry name" value="HSP_DnaJ_Cys-rich_dom"/>
</dbReference>
<dbReference type="Proteomes" id="UP000528824">
    <property type="component" value="Unassembled WGS sequence"/>
</dbReference>
<dbReference type="EMBL" id="JACHBC010000010">
    <property type="protein sequence ID" value="MBB5563067.1"/>
    <property type="molecule type" value="Genomic_DNA"/>
</dbReference>
<organism evidence="3 4">
    <name type="scientific">Rhizobium lentis</name>
    <dbReference type="NCBI Taxonomy" id="1138194"/>
    <lineage>
        <taxon>Bacteria</taxon>
        <taxon>Pseudomonadati</taxon>
        <taxon>Pseudomonadota</taxon>
        <taxon>Alphaproteobacteria</taxon>
        <taxon>Hyphomicrobiales</taxon>
        <taxon>Rhizobiaceae</taxon>
        <taxon>Rhizobium/Agrobacterium group</taxon>
        <taxon>Rhizobium</taxon>
    </lineage>
</organism>
<evidence type="ECO:0000256" key="1">
    <source>
        <dbReference type="PROSITE-ProRule" id="PRU00546"/>
    </source>
</evidence>
<keyword evidence="1" id="KW-0863">Zinc-finger</keyword>
<dbReference type="PANTHER" id="PTHR15852:SF54">
    <property type="entry name" value="PROTEIN SSUH2 HOMOLOG"/>
    <property type="match status" value="1"/>
</dbReference>
<name>A0A7W9CX26_9HYPH</name>
<dbReference type="SMART" id="SM00507">
    <property type="entry name" value="HNHc"/>
    <property type="match status" value="1"/>
</dbReference>
<dbReference type="CDD" id="cd10719">
    <property type="entry name" value="DnaJ_zf"/>
    <property type="match status" value="1"/>
</dbReference>
<dbReference type="InterPro" id="IPR003615">
    <property type="entry name" value="HNH_nuc"/>
</dbReference>
<dbReference type="CDD" id="cd00085">
    <property type="entry name" value="HNHc"/>
    <property type="match status" value="1"/>
</dbReference>
<dbReference type="InterPro" id="IPR036410">
    <property type="entry name" value="HSP_DnaJ_Cys-rich_dom_sf"/>
</dbReference>
<evidence type="ECO:0000313" key="4">
    <source>
        <dbReference type="Proteomes" id="UP000528824"/>
    </source>
</evidence>
<keyword evidence="4" id="KW-1185">Reference proteome</keyword>
<dbReference type="Pfam" id="PF13391">
    <property type="entry name" value="HNH_2"/>
    <property type="match status" value="1"/>
</dbReference>
<dbReference type="SUPFAM" id="SSF57938">
    <property type="entry name" value="DnaJ/Hsp40 cysteine-rich domain"/>
    <property type="match status" value="3"/>
</dbReference>
<evidence type="ECO:0000259" key="2">
    <source>
        <dbReference type="PROSITE" id="PS51188"/>
    </source>
</evidence>
<dbReference type="Pfam" id="PF00684">
    <property type="entry name" value="DnaJ_CXXCXGXG"/>
    <property type="match status" value="1"/>
</dbReference>
<comment type="caution">
    <text evidence="3">The sequence shown here is derived from an EMBL/GenBank/DDBJ whole genome shotgun (WGS) entry which is preliminary data.</text>
</comment>
<feature type="zinc finger region" description="CR-type" evidence="1">
    <location>
        <begin position="345"/>
        <end position="425"/>
    </location>
</feature>
<protein>
    <submittedName>
        <fullName evidence="3">DnaJ-class molecular chaperone</fullName>
    </submittedName>
</protein>
<keyword evidence="1" id="KW-0862">Zinc</keyword>
<dbReference type="PROSITE" id="PS51188">
    <property type="entry name" value="ZF_CR"/>
    <property type="match status" value="1"/>
</dbReference>
<reference evidence="3 4" key="1">
    <citation type="submission" date="2020-08" db="EMBL/GenBank/DDBJ databases">
        <title>Genomic Encyclopedia of Type Strains, Phase IV (KMG-V): Genome sequencing to study the core and pangenomes of soil and plant-associated prokaryotes.</title>
        <authorList>
            <person name="Whitman W."/>
        </authorList>
    </citation>
    <scope>NUCLEOTIDE SEQUENCE [LARGE SCALE GENOMIC DNA]</scope>
    <source>
        <strain evidence="3 4">SEMIA 4034</strain>
    </source>
</reference>
<feature type="domain" description="CR-type" evidence="2">
    <location>
        <begin position="345"/>
        <end position="425"/>
    </location>
</feature>
<dbReference type="GO" id="GO:0008270">
    <property type="term" value="F:zinc ion binding"/>
    <property type="evidence" value="ECO:0007669"/>
    <property type="project" value="UniProtKB-KW"/>
</dbReference>
<dbReference type="Gene3D" id="6.20.20.10">
    <property type="match status" value="5"/>
</dbReference>
<accession>A0A7W9CX26</accession>
<dbReference type="GO" id="GO:0051082">
    <property type="term" value="F:unfolded protein binding"/>
    <property type="evidence" value="ECO:0007669"/>
    <property type="project" value="InterPro"/>
</dbReference>
<proteinExistence type="predicted"/>
<sequence length="509" mass="56009">MKAAKPLSTKEADELNEFQAASHVGLSPKLLRWFVSYAPKPDSDRKLKARKADGRLYIRRAELDGFNDWLKLPWPSKAGARPPVPEGIKQEIREEAGGVCAICHVNADSCEAAHITPVSKSKNNHPENLIWLCANHHTKFDKNSYGPKPESAKFVGAFKQAMTYYRRALWELQAEITGSLFTVLKACESLNAQLTAASTPEEVAAVAKLAKGALGQVSKMAPTSKADPDYAAFEAMKPQFVALAKSKTTAKHIGTTLNLAVAVKAEYARRAGYVNCPLCKGKGHYNHEDCPACGGEAELTESEAQAVDLERYASVPCPLCDGSGTFEGDQCPACSGERMMERRYADQVDVGDWAEVDCPVCEGTGNLRGEPCHPCAGEGQVERRQRDRIDVRDYALVDCPLCEGTGTFRGEECPECRGDRQMERRFTERVDVRDYRRVACPICTGSGEWHDRPCRACGGEGELDQAQADQVDSRDYKMVKCPICRGHEPEFCRTCGGESEVPRFVADEL</sequence>
<dbReference type="PANTHER" id="PTHR15852">
    <property type="entry name" value="PLASTID TRANSCRIPTIONALLY ACTIVE PROTEIN"/>
    <property type="match status" value="1"/>
</dbReference>
<dbReference type="Gene3D" id="1.10.30.50">
    <property type="match status" value="1"/>
</dbReference>
<dbReference type="RefSeq" id="WP_183918600.1">
    <property type="nucleotide sequence ID" value="NZ_JACHBB010000009.1"/>
</dbReference>
<gene>
    <name evidence="3" type="ORF">GGI59_004757</name>
</gene>
<evidence type="ECO:0000313" key="3">
    <source>
        <dbReference type="EMBL" id="MBB5563067.1"/>
    </source>
</evidence>
<dbReference type="GO" id="GO:0031072">
    <property type="term" value="F:heat shock protein binding"/>
    <property type="evidence" value="ECO:0007669"/>
    <property type="project" value="InterPro"/>
</dbReference>
<keyword evidence="1" id="KW-0479">Metal-binding</keyword>